<dbReference type="InterPro" id="IPR001296">
    <property type="entry name" value="Glyco_trans_1"/>
</dbReference>
<dbReference type="PANTHER" id="PTHR45947:SF3">
    <property type="entry name" value="SULFOQUINOVOSYL TRANSFERASE SQD2"/>
    <property type="match status" value="1"/>
</dbReference>
<dbReference type="EMBL" id="FTNM01000003">
    <property type="protein sequence ID" value="SIR10565.1"/>
    <property type="molecule type" value="Genomic_DNA"/>
</dbReference>
<dbReference type="PANTHER" id="PTHR45947">
    <property type="entry name" value="SULFOQUINOVOSYL TRANSFERASE SQD2"/>
    <property type="match status" value="1"/>
</dbReference>
<dbReference type="InterPro" id="IPR050194">
    <property type="entry name" value="Glycosyltransferase_grp1"/>
</dbReference>
<dbReference type="Gene3D" id="3.40.50.2000">
    <property type="entry name" value="Glycogen Phosphorylase B"/>
    <property type="match status" value="2"/>
</dbReference>
<dbReference type="STRING" id="1077936.SAMN05421545_2319"/>
<dbReference type="CDD" id="cd03801">
    <property type="entry name" value="GT4_PimA-like"/>
    <property type="match status" value="1"/>
</dbReference>
<proteinExistence type="predicted"/>
<keyword evidence="3" id="KW-1185">Reference proteome</keyword>
<accession>A0A1N6Y7F1</accession>
<protein>
    <submittedName>
        <fullName evidence="2">Glycosyltransferase involved in cell wall bisynthesis</fullName>
    </submittedName>
</protein>
<organism evidence="2 3">
    <name type="scientific">Pontibacter lucknowensis</name>
    <dbReference type="NCBI Taxonomy" id="1077936"/>
    <lineage>
        <taxon>Bacteria</taxon>
        <taxon>Pseudomonadati</taxon>
        <taxon>Bacteroidota</taxon>
        <taxon>Cytophagia</taxon>
        <taxon>Cytophagales</taxon>
        <taxon>Hymenobacteraceae</taxon>
        <taxon>Pontibacter</taxon>
    </lineage>
</organism>
<evidence type="ECO:0000313" key="2">
    <source>
        <dbReference type="EMBL" id="SIR10565.1"/>
    </source>
</evidence>
<dbReference type="GO" id="GO:0016758">
    <property type="term" value="F:hexosyltransferase activity"/>
    <property type="evidence" value="ECO:0007669"/>
    <property type="project" value="TreeGrafter"/>
</dbReference>
<dbReference type="RefSeq" id="WP_076422227.1">
    <property type="nucleotide sequence ID" value="NZ_FTNM01000003.1"/>
</dbReference>
<dbReference type="Pfam" id="PF00534">
    <property type="entry name" value="Glycos_transf_1"/>
    <property type="match status" value="1"/>
</dbReference>
<dbReference type="OrthoDB" id="1450439at2"/>
<keyword evidence="2" id="KW-0808">Transferase</keyword>
<reference evidence="3" key="1">
    <citation type="submission" date="2017-01" db="EMBL/GenBank/DDBJ databases">
        <authorList>
            <person name="Varghese N."/>
            <person name="Submissions S."/>
        </authorList>
    </citation>
    <scope>NUCLEOTIDE SEQUENCE [LARGE SCALE GENOMIC DNA]</scope>
    <source>
        <strain evidence="3">DM9</strain>
    </source>
</reference>
<name>A0A1N6Y7F1_9BACT</name>
<dbReference type="Proteomes" id="UP000185924">
    <property type="component" value="Unassembled WGS sequence"/>
</dbReference>
<feature type="domain" description="Glycosyl transferase family 1" evidence="1">
    <location>
        <begin position="200"/>
        <end position="362"/>
    </location>
</feature>
<dbReference type="AlphaFoldDB" id="A0A1N6Y7F1"/>
<evidence type="ECO:0000259" key="1">
    <source>
        <dbReference type="Pfam" id="PF00534"/>
    </source>
</evidence>
<sequence length="399" mass="44861">MSLKLLYYSTAYSASHGGSNHSKAFVKFAGEHSDVSEIRVYPQATPFSKTNISKSKVSLSERVAGLRVLLPLRLYKRNRQNIEGLYELLATFQPDVLVVRLDNNFLQLNDIRRRFPKLILVTEVNSSPFDESFKQIYLKSYFQKKEREALSKCDLNFFVSSFLRDQIMGDQVSVNRDLVNHNGYDETLFNADADQTVKETVLQIPANSSVIGYVGTLDFHKKMPLFIDAIASVKKTFGNIVAVIVGGGPALEDLKAYVAAKDLSDCFYFTGHVAHNEVHHYLKAFDIAVHHAANDYMSPLKVFEYLGVKLPVIAPDIPAVREIFVDGKYLLLTAPNSKDIEHKLTLLLENPEFAAEIAAEGYAYVNQNFTWRNNVDNIIQAVLKIKRIESHTTSAEASA</sequence>
<dbReference type="SUPFAM" id="SSF53756">
    <property type="entry name" value="UDP-Glycosyltransferase/glycogen phosphorylase"/>
    <property type="match status" value="1"/>
</dbReference>
<gene>
    <name evidence="2" type="ORF">SAMN05421545_2319</name>
</gene>
<evidence type="ECO:0000313" key="3">
    <source>
        <dbReference type="Proteomes" id="UP000185924"/>
    </source>
</evidence>